<dbReference type="CDD" id="cd07012">
    <property type="entry name" value="PBP2_Bug_TTT"/>
    <property type="match status" value="1"/>
</dbReference>
<organism evidence="3 4">
    <name type="scientific">Pigmentiphaga kullae</name>
    <dbReference type="NCBI Taxonomy" id="151784"/>
    <lineage>
        <taxon>Bacteria</taxon>
        <taxon>Pseudomonadati</taxon>
        <taxon>Pseudomonadota</taxon>
        <taxon>Betaproteobacteria</taxon>
        <taxon>Burkholderiales</taxon>
        <taxon>Alcaligenaceae</taxon>
        <taxon>Pigmentiphaga</taxon>
    </lineage>
</organism>
<evidence type="ECO:0000313" key="4">
    <source>
        <dbReference type="Proteomes" id="UP000292445"/>
    </source>
</evidence>
<dbReference type="Proteomes" id="UP000292445">
    <property type="component" value="Unassembled WGS sequence"/>
</dbReference>
<gene>
    <name evidence="3" type="ORF">EV675_1414</name>
</gene>
<name>A0A4Q7NLG6_9BURK</name>
<protein>
    <submittedName>
        <fullName evidence="3">Tripartite-type tricarboxylate transporter receptor subunit TctC</fullName>
    </submittedName>
</protein>
<feature type="chain" id="PRO_5020368866" evidence="2">
    <location>
        <begin position="26"/>
        <end position="325"/>
    </location>
</feature>
<dbReference type="InterPro" id="IPR005064">
    <property type="entry name" value="BUG"/>
</dbReference>
<dbReference type="SUPFAM" id="SSF53850">
    <property type="entry name" value="Periplasmic binding protein-like II"/>
    <property type="match status" value="1"/>
</dbReference>
<accession>A0A4Q7NLG6</accession>
<proteinExistence type="inferred from homology"/>
<keyword evidence="2" id="KW-0732">Signal</keyword>
<dbReference type="AlphaFoldDB" id="A0A4Q7NLG6"/>
<dbReference type="EMBL" id="SGXC01000001">
    <property type="protein sequence ID" value="RZS85390.1"/>
    <property type="molecule type" value="Genomic_DNA"/>
</dbReference>
<feature type="signal peptide" evidence="2">
    <location>
        <begin position="1"/>
        <end position="25"/>
    </location>
</feature>
<reference evidence="3 4" key="1">
    <citation type="submission" date="2019-02" db="EMBL/GenBank/DDBJ databases">
        <title>Genomic Encyclopedia of Type Strains, Phase IV (KMG-IV): sequencing the most valuable type-strain genomes for metagenomic binning, comparative biology and taxonomic classification.</title>
        <authorList>
            <person name="Goeker M."/>
        </authorList>
    </citation>
    <scope>NUCLEOTIDE SEQUENCE [LARGE SCALE GENOMIC DNA]</scope>
    <source>
        <strain evidence="3 4">K24</strain>
    </source>
</reference>
<dbReference type="OrthoDB" id="8839530at2"/>
<keyword evidence="4" id="KW-1185">Reference proteome</keyword>
<dbReference type="Gene3D" id="3.40.190.10">
    <property type="entry name" value="Periplasmic binding protein-like II"/>
    <property type="match status" value="1"/>
</dbReference>
<dbReference type="PANTHER" id="PTHR42928:SF5">
    <property type="entry name" value="BLR1237 PROTEIN"/>
    <property type="match status" value="1"/>
</dbReference>
<dbReference type="InterPro" id="IPR042100">
    <property type="entry name" value="Bug_dom1"/>
</dbReference>
<comment type="caution">
    <text evidence="3">The sequence shown here is derived from an EMBL/GenBank/DDBJ whole genome shotgun (WGS) entry which is preliminary data.</text>
</comment>
<evidence type="ECO:0000313" key="3">
    <source>
        <dbReference type="EMBL" id="RZS85390.1"/>
    </source>
</evidence>
<dbReference type="Pfam" id="PF03401">
    <property type="entry name" value="TctC"/>
    <property type="match status" value="1"/>
</dbReference>
<evidence type="ECO:0000256" key="1">
    <source>
        <dbReference type="ARBA" id="ARBA00006987"/>
    </source>
</evidence>
<evidence type="ECO:0000256" key="2">
    <source>
        <dbReference type="SAM" id="SignalP"/>
    </source>
</evidence>
<comment type="similarity">
    <text evidence="1">Belongs to the UPF0065 (bug) family.</text>
</comment>
<dbReference type="PIRSF" id="PIRSF017082">
    <property type="entry name" value="YflP"/>
    <property type="match status" value="1"/>
</dbReference>
<keyword evidence="3" id="KW-0675">Receptor</keyword>
<dbReference type="Gene3D" id="3.40.190.150">
    <property type="entry name" value="Bordetella uptake gene, domain 1"/>
    <property type="match status" value="1"/>
</dbReference>
<dbReference type="PANTHER" id="PTHR42928">
    <property type="entry name" value="TRICARBOXYLATE-BINDING PROTEIN"/>
    <property type="match status" value="1"/>
</dbReference>
<sequence length="325" mass="33665">MMRLPCRARVVAVVACLAGPPAVLAQTYPAQPVKIVVPFPPGGATDLLARRIAEQLAPRLGQPVVVENKAGAGGMIGSQQVARAAPDGYTLVVGVTGSHSIASHLTAKPSYDPVQDFEPVALLVTAPLVLVVSPALPVSTLGEFIAYAQRRPGSVTYGSSGAGTSMHLTAELISQAAGIRMTHVPYKGSAQAMADLLGGQIDALFVDPPVIAPHLGSGKLKPLAVSSRQRNPVLPQVPTMAESGLKDFEVLSWQGLFAPAGTPEPVVQRLHREVAAVLAMPEVAGFFARQGFVVAGGSAADFRGFVANESRRWGGVVKQAGIAVN</sequence>